<comment type="caution">
    <text evidence="2">The sequence shown here is derived from an EMBL/GenBank/DDBJ whole genome shotgun (WGS) entry which is preliminary data.</text>
</comment>
<dbReference type="EMBL" id="ATHI01000003">
    <property type="protein sequence ID" value="EPR35652.1"/>
    <property type="molecule type" value="Genomic_DNA"/>
</dbReference>
<proteinExistence type="predicted"/>
<gene>
    <name evidence="2" type="ORF">dsat_1993</name>
</gene>
<reference evidence="2 3" key="1">
    <citation type="journal article" date="2013" name="Genome Announc.">
        <title>Draft genome sequences for three mercury-methylating, sulfate-reducing bacteria.</title>
        <authorList>
            <person name="Brown S.D."/>
            <person name="Hurt R.A.Jr."/>
            <person name="Gilmour C.C."/>
            <person name="Elias D.A."/>
        </authorList>
    </citation>
    <scope>NUCLEOTIDE SEQUENCE [LARGE SCALE GENOMIC DNA]</scope>
    <source>
        <strain evidence="2 3">DSM 16529</strain>
    </source>
</reference>
<protein>
    <recommendedName>
        <fullName evidence="4">Polyhydroxyalkanoate synthesis regulator phasin</fullName>
    </recommendedName>
</protein>
<dbReference type="STRING" id="1121439.dsat_1993"/>
<dbReference type="Proteomes" id="UP000014975">
    <property type="component" value="Unassembled WGS sequence"/>
</dbReference>
<dbReference type="RefSeq" id="WP_020885879.1">
    <property type="nucleotide sequence ID" value="NZ_ATHI01000003.1"/>
</dbReference>
<dbReference type="PATRIC" id="fig|1121439.3.peg.378"/>
<evidence type="ECO:0000313" key="2">
    <source>
        <dbReference type="EMBL" id="EPR35652.1"/>
    </source>
</evidence>
<accession>S7TEN8</accession>
<name>S7TEN8_9BACT</name>
<dbReference type="eggNOG" id="COG3937">
    <property type="taxonomic scope" value="Bacteria"/>
</dbReference>
<keyword evidence="3" id="KW-1185">Reference proteome</keyword>
<organism evidence="2 3">
    <name type="scientific">Alkalidesulfovibrio alkalitolerans DSM 16529</name>
    <dbReference type="NCBI Taxonomy" id="1121439"/>
    <lineage>
        <taxon>Bacteria</taxon>
        <taxon>Pseudomonadati</taxon>
        <taxon>Thermodesulfobacteriota</taxon>
        <taxon>Desulfovibrionia</taxon>
        <taxon>Desulfovibrionales</taxon>
        <taxon>Desulfovibrionaceae</taxon>
        <taxon>Alkalidesulfovibrio</taxon>
    </lineage>
</organism>
<keyword evidence="1" id="KW-0175">Coiled coil</keyword>
<dbReference type="NCBIfam" id="NF047773">
    <property type="entry name" value="phas_rel_Lepto"/>
    <property type="match status" value="1"/>
</dbReference>
<evidence type="ECO:0000313" key="3">
    <source>
        <dbReference type="Proteomes" id="UP000014975"/>
    </source>
</evidence>
<dbReference type="AlphaFoldDB" id="S7TEN8"/>
<sequence length="92" mass="10385">MMKPTDLLYLGLGAATMAKERLEGVFKELEKQGQISREEMEKFLDEVKAKGASERESMEKMIRDKVHEAVAEMGLATKKDIAELKALLKKKS</sequence>
<evidence type="ECO:0008006" key="4">
    <source>
        <dbReference type="Google" id="ProtNLM"/>
    </source>
</evidence>
<evidence type="ECO:0000256" key="1">
    <source>
        <dbReference type="SAM" id="Coils"/>
    </source>
</evidence>
<feature type="coiled-coil region" evidence="1">
    <location>
        <begin position="12"/>
        <end position="46"/>
    </location>
</feature>